<dbReference type="EMBL" id="JAABNR010000003">
    <property type="protein sequence ID" value="NBZ86878.1"/>
    <property type="molecule type" value="Genomic_DNA"/>
</dbReference>
<accession>A0AAE4Y6T4</accession>
<dbReference type="Proteomes" id="UP001193501">
    <property type="component" value="Unassembled WGS sequence"/>
</dbReference>
<name>A0AAE4Y6T4_9RHOB</name>
<evidence type="ECO:0000313" key="1">
    <source>
        <dbReference type="EMBL" id="NBZ86878.1"/>
    </source>
</evidence>
<comment type="caution">
    <text evidence="1">The sequence shown here is derived from an EMBL/GenBank/DDBJ whole genome shotgun (WGS) entry which is preliminary data.</text>
</comment>
<sequence length="123" mass="13601">MKEPLPPLLERTAAILADSARLLLQIEDSIAPLLARPPHGSQMPETVANFRSSVVSLQKIDLLSQTLEDLSFWLDDLAQTARHADDEGVFAEQAMRRLRLADLRQRLSGQGASVEPTSEPVLF</sequence>
<dbReference type="RefSeq" id="WP_168773680.1">
    <property type="nucleotide sequence ID" value="NZ_JAABNR010000003.1"/>
</dbReference>
<organism evidence="1 2">
    <name type="scientific">Stagnihabitans tardus</name>
    <dbReference type="NCBI Taxonomy" id="2699202"/>
    <lineage>
        <taxon>Bacteria</taxon>
        <taxon>Pseudomonadati</taxon>
        <taxon>Pseudomonadota</taxon>
        <taxon>Alphaproteobacteria</taxon>
        <taxon>Rhodobacterales</taxon>
        <taxon>Paracoccaceae</taxon>
        <taxon>Stagnihabitans</taxon>
    </lineage>
</organism>
<protein>
    <submittedName>
        <fullName evidence="1">Uncharacterized protein</fullName>
    </submittedName>
</protein>
<reference evidence="1" key="1">
    <citation type="submission" date="2020-01" db="EMBL/GenBank/DDBJ databases">
        <authorList>
            <person name="Chen W.-M."/>
        </authorList>
    </citation>
    <scope>NUCLEOTIDE SEQUENCE</scope>
    <source>
        <strain evidence="1">CYK-10</strain>
    </source>
</reference>
<gene>
    <name evidence="1" type="ORF">GV832_04730</name>
</gene>
<proteinExistence type="predicted"/>
<keyword evidence="2" id="KW-1185">Reference proteome</keyword>
<dbReference type="AlphaFoldDB" id="A0AAE4Y6T4"/>
<evidence type="ECO:0000313" key="2">
    <source>
        <dbReference type="Proteomes" id="UP001193501"/>
    </source>
</evidence>